<sequence>MNEILVSESKTLKLTNVLSRRIMPEDFANINLIVTQMENFVRSHGAQPIGPLVQHICIAKGPKPEPQMYLLRQANQMITRLDPQYHMDAVLRVKNCLYAHYVGPMARNELASQKLNIYAFEHDIKLAGSAYTIFVSQDDDEGVVDVFMEKE</sequence>
<accession>A0A9D1Q7B9</accession>
<evidence type="ECO:0000313" key="1">
    <source>
        <dbReference type="EMBL" id="HIW08125.1"/>
    </source>
</evidence>
<dbReference type="Proteomes" id="UP000823933">
    <property type="component" value="Unassembled WGS sequence"/>
</dbReference>
<organism evidence="1 2">
    <name type="scientific">Candidatus Faecalibacterium intestinigallinarum</name>
    <dbReference type="NCBI Taxonomy" id="2838581"/>
    <lineage>
        <taxon>Bacteria</taxon>
        <taxon>Bacillati</taxon>
        <taxon>Bacillota</taxon>
        <taxon>Clostridia</taxon>
        <taxon>Eubacteriales</taxon>
        <taxon>Oscillospiraceae</taxon>
        <taxon>Faecalibacterium</taxon>
    </lineage>
</organism>
<dbReference type="EMBL" id="DXHQ01000020">
    <property type="protein sequence ID" value="HIW08125.1"/>
    <property type="molecule type" value="Genomic_DNA"/>
</dbReference>
<evidence type="ECO:0000313" key="2">
    <source>
        <dbReference type="Proteomes" id="UP000823933"/>
    </source>
</evidence>
<dbReference type="AlphaFoldDB" id="A0A9D1Q7B9"/>
<reference evidence="1" key="2">
    <citation type="submission" date="2021-04" db="EMBL/GenBank/DDBJ databases">
        <authorList>
            <person name="Gilroy R."/>
        </authorList>
    </citation>
    <scope>NUCLEOTIDE SEQUENCE</scope>
    <source>
        <strain evidence="1">ChiHcolR34-3080</strain>
    </source>
</reference>
<reference evidence="1" key="1">
    <citation type="journal article" date="2021" name="PeerJ">
        <title>Extensive microbial diversity within the chicken gut microbiome revealed by metagenomics and culture.</title>
        <authorList>
            <person name="Gilroy R."/>
            <person name="Ravi A."/>
            <person name="Getino M."/>
            <person name="Pursley I."/>
            <person name="Horton D.L."/>
            <person name="Alikhan N.F."/>
            <person name="Baker D."/>
            <person name="Gharbi K."/>
            <person name="Hall N."/>
            <person name="Watson M."/>
            <person name="Adriaenssens E.M."/>
            <person name="Foster-Nyarko E."/>
            <person name="Jarju S."/>
            <person name="Secka A."/>
            <person name="Antonio M."/>
            <person name="Oren A."/>
            <person name="Chaudhuri R.R."/>
            <person name="La Ragione R."/>
            <person name="Hildebrand F."/>
            <person name="Pallen M.J."/>
        </authorList>
    </citation>
    <scope>NUCLEOTIDE SEQUENCE</scope>
    <source>
        <strain evidence="1">ChiHcolR34-3080</strain>
    </source>
</reference>
<protein>
    <submittedName>
        <fullName evidence="1">Uncharacterized protein</fullName>
    </submittedName>
</protein>
<gene>
    <name evidence="1" type="ORF">H9890_01830</name>
</gene>
<comment type="caution">
    <text evidence="1">The sequence shown here is derived from an EMBL/GenBank/DDBJ whole genome shotgun (WGS) entry which is preliminary data.</text>
</comment>
<proteinExistence type="predicted"/>
<name>A0A9D1Q7B9_9FIRM</name>